<organism evidence="1">
    <name type="scientific">Micrurus paraensis</name>
    <dbReference type="NCBI Taxonomy" id="1970185"/>
    <lineage>
        <taxon>Eukaryota</taxon>
        <taxon>Metazoa</taxon>
        <taxon>Chordata</taxon>
        <taxon>Craniata</taxon>
        <taxon>Vertebrata</taxon>
        <taxon>Euteleostomi</taxon>
        <taxon>Lepidosauria</taxon>
        <taxon>Squamata</taxon>
        <taxon>Bifurcata</taxon>
        <taxon>Unidentata</taxon>
        <taxon>Episquamata</taxon>
        <taxon>Toxicofera</taxon>
        <taxon>Serpentes</taxon>
        <taxon>Colubroidea</taxon>
        <taxon>Elapidae</taxon>
        <taxon>Elapinae</taxon>
        <taxon>Micrurus</taxon>
    </lineage>
</organism>
<dbReference type="EMBL" id="IACL01077428">
    <property type="protein sequence ID" value="LAB10677.1"/>
    <property type="molecule type" value="Transcribed_RNA"/>
</dbReference>
<proteinExistence type="predicted"/>
<name>A0A2D4KPM0_9SAUR</name>
<evidence type="ECO:0000313" key="1">
    <source>
        <dbReference type="EMBL" id="LAB10677.1"/>
    </source>
</evidence>
<sequence length="184" mass="20208">MRGLSASPAMTPTLPTLVTSARSRLAMTAGFSEVGVQRADLARALLRLQQLPAAHWRSILHPGAEGLLLRLLLREQVCAPLHPLQEVADQGRRDLPGRAVAQGVLRLHRLRGPPGWPAVHLPGGPALLRQVLRQPLRQEMQRLRKAHHRFRGRQVHLLRGPPLAPELLQLLPLCCLPGGPGLHP</sequence>
<reference evidence="1" key="1">
    <citation type="submission" date="2017-07" db="EMBL/GenBank/DDBJ databases">
        <authorList>
            <person name="Mikheyev A."/>
            <person name="Grau M."/>
        </authorList>
    </citation>
    <scope>NUCLEOTIDE SEQUENCE</scope>
    <source>
        <tissue evidence="1">Venom_gland</tissue>
    </source>
</reference>
<dbReference type="AlphaFoldDB" id="A0A2D4KPM0"/>
<protein>
    <submittedName>
        <fullName evidence="1">Uncharacterized protein</fullName>
    </submittedName>
</protein>
<accession>A0A2D4KPM0</accession>
<reference evidence="1" key="2">
    <citation type="submission" date="2017-11" db="EMBL/GenBank/DDBJ databases">
        <title>Coralsnake Venomics: Analyses of Venom Gland Transcriptomes and Proteomes of Six Brazilian Taxa.</title>
        <authorList>
            <person name="Aird S.D."/>
            <person name="Jorge da Silva N."/>
            <person name="Qiu L."/>
            <person name="Villar-Briones A."/>
            <person name="Aparecida-Saddi V."/>
            <person name="Campos-Telles M.P."/>
            <person name="Grau M."/>
            <person name="Mikheyev A.S."/>
        </authorList>
    </citation>
    <scope>NUCLEOTIDE SEQUENCE</scope>
    <source>
        <tissue evidence="1">Venom_gland</tissue>
    </source>
</reference>